<name>A0ABX8YRC4_9PSED</name>
<organism evidence="1 2">
    <name type="scientific">Pseudomonas germanica</name>
    <dbReference type="NCBI Taxonomy" id="2815720"/>
    <lineage>
        <taxon>Bacteria</taxon>
        <taxon>Pseudomonadati</taxon>
        <taxon>Pseudomonadota</taxon>
        <taxon>Gammaproteobacteria</taxon>
        <taxon>Pseudomonadales</taxon>
        <taxon>Pseudomonadaceae</taxon>
        <taxon>Pseudomonas</taxon>
    </lineage>
</organism>
<proteinExistence type="predicted"/>
<accession>A0ABX8YRC4</accession>
<dbReference type="EMBL" id="CP071586">
    <property type="protein sequence ID" value="QYY82500.1"/>
    <property type="molecule type" value="Genomic_DNA"/>
</dbReference>
<keyword evidence="2" id="KW-1185">Reference proteome</keyword>
<protein>
    <recommendedName>
        <fullName evidence="3">Nuclear transport factor 2 family protein</fullName>
    </recommendedName>
</protein>
<dbReference type="RefSeq" id="WP_220557432.1">
    <property type="nucleotide sequence ID" value="NZ_CP071586.1"/>
</dbReference>
<gene>
    <name evidence="1" type="ORF">J0G10_03320</name>
</gene>
<reference evidence="1 2" key="1">
    <citation type="journal article" date="2022" name="Int. J. Syst. Evol. Microbiol.">
        <title>Pseudomonas germanica sp. nov., isolated from Iris germanica rhizomes.</title>
        <authorList>
            <person name="Atanasov K.E."/>
            <person name="Galbis D.M."/>
            <person name="Gallego J."/>
            <person name="Serpico A."/>
            <person name="Bosch M."/>
            <person name="Altabella T."/>
            <person name="Ferrer A."/>
        </authorList>
    </citation>
    <scope>NUCLEOTIDE SEQUENCE [LARGE SCALE GENOMIC DNA]</scope>
    <source>
        <strain evidence="1 2">FIT28</strain>
    </source>
</reference>
<evidence type="ECO:0000313" key="2">
    <source>
        <dbReference type="Proteomes" id="UP000824588"/>
    </source>
</evidence>
<dbReference type="Proteomes" id="UP000824588">
    <property type="component" value="Chromosome"/>
</dbReference>
<evidence type="ECO:0000313" key="1">
    <source>
        <dbReference type="EMBL" id="QYY82500.1"/>
    </source>
</evidence>
<evidence type="ECO:0008006" key="3">
    <source>
        <dbReference type="Google" id="ProtNLM"/>
    </source>
</evidence>
<sequence>MADTSPAESFVQTISDNDTFVKSAQVGDFVDGSSMLSMITRKHFTEVMVFPVIHYKATITTFSGATFSTTQPIAGSEYINLLSRGDEVTIDETTYWVSHGEFKKQTNGEWLRKIYWQPVTKTQ</sequence>